<evidence type="ECO:0000313" key="4">
    <source>
        <dbReference type="Proteomes" id="UP001193748"/>
    </source>
</evidence>
<protein>
    <submittedName>
        <fullName evidence="3">Repeat protein (TIGR01451 family)</fullName>
    </submittedName>
</protein>
<sequence length="397" mass="42532">MKNYFKNFSIMFIMILAIVGVGIFKDGIMANAATIGQQLLEPETGWRRYEDSNSEINYTGTWYVGDIHNTSPYGASGSITGSSAKLNFDFYGSKLRIITYADPNGSKNVKITIDGTIYDAFTSYNNSNMTKRLSYEITGLGFGKHTVLIENQSNNSLYFDAIDIDKEGYLLPYNEQVESMSLDKSTMNLIEGDSSQLTATTTPEAVGVTWKSSDPSIATIEVDPTNGKITKVNALKEGTSTITATTADGSNLSASCIINVTKKDVPQPTEPTGTDNIVNIAHAKGDNTNNAGGDVTIIFHGSADTTLSVIKTADVKDVWVGDNFTYTIVVTNTGTKTAKAVVVNDPAPNHIDFLVNGVTSTQGKIDPSSTSKNIIVNVGDIPPLGTVTIKIPATVIL</sequence>
<proteinExistence type="predicted"/>
<dbReference type="SMART" id="SM00635">
    <property type="entry name" value="BID_2"/>
    <property type="match status" value="1"/>
</dbReference>
<dbReference type="InterPro" id="IPR001434">
    <property type="entry name" value="OmcB-like_DUF11"/>
</dbReference>
<accession>A0AAX0B544</accession>
<dbReference type="Gene3D" id="2.60.120.260">
    <property type="entry name" value="Galactose-binding domain-like"/>
    <property type="match status" value="1"/>
</dbReference>
<dbReference type="SUPFAM" id="SSF49373">
    <property type="entry name" value="Invasin/intimin cell-adhesion fragments"/>
    <property type="match status" value="1"/>
</dbReference>
<dbReference type="RefSeq" id="WP_173711382.1">
    <property type="nucleotide sequence ID" value="NZ_JABSWW010000001.1"/>
</dbReference>
<dbReference type="Proteomes" id="UP001193748">
    <property type="component" value="Unassembled WGS sequence"/>
</dbReference>
<dbReference type="EMBL" id="JABSWW010000001">
    <property type="protein sequence ID" value="NRT90014.1"/>
    <property type="molecule type" value="Genomic_DNA"/>
</dbReference>
<dbReference type="NCBIfam" id="TIGR01451">
    <property type="entry name" value="B_ant_repeat"/>
    <property type="match status" value="1"/>
</dbReference>
<dbReference type="AlphaFoldDB" id="A0AAX0B544"/>
<gene>
    <name evidence="3" type="ORF">B0H41_003693</name>
</gene>
<dbReference type="Gene3D" id="2.60.40.1170">
    <property type="entry name" value="Mu homology domain, subdomain B"/>
    <property type="match status" value="1"/>
</dbReference>
<feature type="domain" description="BIG2" evidence="2">
    <location>
        <begin position="176"/>
        <end position="257"/>
    </location>
</feature>
<organism evidence="3 4">
    <name type="scientific">Clostridium beijerinckii</name>
    <name type="common">Clostridium MP</name>
    <dbReference type="NCBI Taxonomy" id="1520"/>
    <lineage>
        <taxon>Bacteria</taxon>
        <taxon>Bacillati</taxon>
        <taxon>Bacillota</taxon>
        <taxon>Clostridia</taxon>
        <taxon>Eubacteriales</taxon>
        <taxon>Clostridiaceae</taxon>
        <taxon>Clostridium</taxon>
    </lineage>
</organism>
<dbReference type="InterPro" id="IPR003343">
    <property type="entry name" value="Big_2"/>
</dbReference>
<feature type="transmembrane region" description="Helical" evidence="1">
    <location>
        <begin position="7"/>
        <end position="24"/>
    </location>
</feature>
<dbReference type="Gene3D" id="2.60.40.1080">
    <property type="match status" value="1"/>
</dbReference>
<reference evidence="3" key="1">
    <citation type="submission" date="2020-05" db="EMBL/GenBank/DDBJ databases">
        <authorList>
            <person name="Brown S."/>
            <person name="Huntemann M."/>
            <person name="Clum A."/>
            <person name="Spunde A."/>
            <person name="Palaniappan K."/>
            <person name="Ritter S."/>
            <person name="Mikhailova N."/>
            <person name="Chen I.-M."/>
            <person name="Stamatis D."/>
            <person name="Reddy T."/>
            <person name="O'Malley R."/>
            <person name="Daum C."/>
            <person name="Shapiro N."/>
            <person name="Ivanova N."/>
            <person name="Kyrpides N."/>
            <person name="Woyke T."/>
        </authorList>
    </citation>
    <scope>NUCLEOTIDE SEQUENCE</scope>
    <source>
        <strain evidence="3">DJ080</strain>
    </source>
</reference>
<evidence type="ECO:0000259" key="2">
    <source>
        <dbReference type="SMART" id="SM00635"/>
    </source>
</evidence>
<keyword evidence="1" id="KW-0472">Membrane</keyword>
<dbReference type="Pfam" id="PF02368">
    <property type="entry name" value="Big_2"/>
    <property type="match status" value="1"/>
</dbReference>
<dbReference type="Pfam" id="PF01345">
    <property type="entry name" value="DUF11"/>
    <property type="match status" value="1"/>
</dbReference>
<dbReference type="InterPro" id="IPR008964">
    <property type="entry name" value="Invasin/intimin_cell_adhesion"/>
</dbReference>
<keyword evidence="1" id="KW-1133">Transmembrane helix</keyword>
<evidence type="ECO:0000313" key="3">
    <source>
        <dbReference type="EMBL" id="NRT90014.1"/>
    </source>
</evidence>
<name>A0AAX0B544_CLOBE</name>
<keyword evidence="1" id="KW-0812">Transmembrane</keyword>
<evidence type="ECO:0000256" key="1">
    <source>
        <dbReference type="SAM" id="Phobius"/>
    </source>
</evidence>
<dbReference type="InterPro" id="IPR047589">
    <property type="entry name" value="DUF11_rpt"/>
</dbReference>
<reference evidence="3" key="2">
    <citation type="journal article" date="2022" name="Nat. Biotechnol.">
        <title>Carbon-negative production of acetone and isopropanol by gas fermentation at industrial pilot scale.</title>
        <authorList>
            <person name="Liew F.E."/>
            <person name="Nogle R."/>
            <person name="Abdalla T."/>
            <person name="Rasor B.J."/>
            <person name="Canter C."/>
            <person name="Jensen R.O."/>
            <person name="Wang L."/>
            <person name="Strutz J."/>
            <person name="Chirania P."/>
            <person name="De Tissera S."/>
            <person name="Mueller A.P."/>
            <person name="Ruan Z."/>
            <person name="Gao A."/>
            <person name="Tran L."/>
            <person name="Engle N.L."/>
            <person name="Bromley J.C."/>
            <person name="Daniell J."/>
            <person name="Conrado R."/>
            <person name="Tschaplinski T.J."/>
            <person name="Giannone R.J."/>
            <person name="Hettich R.L."/>
            <person name="Karim A.S."/>
            <person name="Simpson S.D."/>
            <person name="Brown S.D."/>
            <person name="Leang C."/>
            <person name="Jewett M.C."/>
            <person name="Kopke M."/>
        </authorList>
    </citation>
    <scope>NUCLEOTIDE SEQUENCE</scope>
    <source>
        <strain evidence="3">DJ080</strain>
    </source>
</reference>
<comment type="caution">
    <text evidence="3">The sequence shown here is derived from an EMBL/GenBank/DDBJ whole genome shotgun (WGS) entry which is preliminary data.</text>
</comment>